<accession>A0AAE3VWQ5</accession>
<dbReference type="SUPFAM" id="SSF52743">
    <property type="entry name" value="Subtilisin-like"/>
    <property type="match status" value="1"/>
</dbReference>
<evidence type="ECO:0000313" key="8">
    <source>
        <dbReference type="EMBL" id="MDQ0365090.1"/>
    </source>
</evidence>
<evidence type="ECO:0000259" key="7">
    <source>
        <dbReference type="Pfam" id="PF00082"/>
    </source>
</evidence>
<dbReference type="PANTHER" id="PTHR43806:SF65">
    <property type="entry name" value="SERINE PROTEASE APRX"/>
    <property type="match status" value="1"/>
</dbReference>
<feature type="active site" description="Charge relay system" evidence="5">
    <location>
        <position position="120"/>
    </location>
</feature>
<dbReference type="AlphaFoldDB" id="A0AAE3VWQ5"/>
<dbReference type="EMBL" id="JAUSUZ010000001">
    <property type="protein sequence ID" value="MDQ0365090.1"/>
    <property type="molecule type" value="Genomic_DNA"/>
</dbReference>
<evidence type="ECO:0000256" key="6">
    <source>
        <dbReference type="SAM" id="SignalP"/>
    </source>
</evidence>
<keyword evidence="9" id="KW-1185">Reference proteome</keyword>
<keyword evidence="6" id="KW-0732">Signal</keyword>
<evidence type="ECO:0000256" key="4">
    <source>
        <dbReference type="ARBA" id="ARBA00022825"/>
    </source>
</evidence>
<feature type="signal peptide" evidence="6">
    <location>
        <begin position="1"/>
        <end position="21"/>
    </location>
</feature>
<evidence type="ECO:0000256" key="2">
    <source>
        <dbReference type="ARBA" id="ARBA00022670"/>
    </source>
</evidence>
<dbReference type="Pfam" id="PF00082">
    <property type="entry name" value="Peptidase_S8"/>
    <property type="match status" value="1"/>
</dbReference>
<keyword evidence="3 5" id="KW-0378">Hydrolase</keyword>
<dbReference type="InterPro" id="IPR050131">
    <property type="entry name" value="Peptidase_S8_subtilisin-like"/>
</dbReference>
<dbReference type="Proteomes" id="UP001240236">
    <property type="component" value="Unassembled WGS sequence"/>
</dbReference>
<comment type="caution">
    <text evidence="8">The sequence shown here is derived from an EMBL/GenBank/DDBJ whole genome shotgun (WGS) entry which is preliminary data.</text>
</comment>
<reference evidence="8 9" key="1">
    <citation type="submission" date="2023-07" db="EMBL/GenBank/DDBJ databases">
        <title>Sequencing the genomes of 1000 actinobacteria strains.</title>
        <authorList>
            <person name="Klenk H.-P."/>
        </authorList>
    </citation>
    <scope>NUCLEOTIDE SEQUENCE [LARGE SCALE GENOMIC DNA]</scope>
    <source>
        <strain evidence="8 9">DSM 44709</strain>
    </source>
</reference>
<evidence type="ECO:0000256" key="5">
    <source>
        <dbReference type="PROSITE-ProRule" id="PRU01240"/>
    </source>
</evidence>
<dbReference type="EC" id="3.4.21.-" evidence="8"/>
<dbReference type="PROSITE" id="PS51892">
    <property type="entry name" value="SUBTILASE"/>
    <property type="match status" value="1"/>
</dbReference>
<dbReference type="Gene3D" id="3.40.50.200">
    <property type="entry name" value="Peptidase S8/S53 domain"/>
    <property type="match status" value="1"/>
</dbReference>
<feature type="active site" description="Charge relay system" evidence="5">
    <location>
        <position position="150"/>
    </location>
</feature>
<dbReference type="PANTHER" id="PTHR43806">
    <property type="entry name" value="PEPTIDASE S8"/>
    <property type="match status" value="1"/>
</dbReference>
<sequence>MAAALIISSTAVCLTAAPAGARATAGWRDVVVTGPPGAADAVAAAGGELIANLPVAGGVAARLPHDARLDARWVVAPQRELRVAAASGNTTTTAAASLRGTLGLPDDATAGAGVTVAVVDTGIADVPDLAGRISRRLDFTGTGDGDGYGHGTFMAGLIAGSGAASGGSYRGVAPAASLIDVKVADAAGSTDLITVLRGLQWVSDHSTQVQVLNLSLSSGSTLPYQVDPLNQALRSLWFRGVTVVVPSGNDGPDAGTVTAPGNDPLLLTVGGLDDGGTTARDDDVVGTWSGRGPTAQGDAKPDLVAPGGHVVSLRSPGSVVDTTAPQARVGEQYFKGSGTSMATAVASGVVAAALGEQPKLRPDSVKSLLTGTTYAVPGLARAAGGGSGGLDAARILKEAPKWRPGGLEHAQTRDMATLARDAKRWAAFETALLKGDAVASAAAWEKLTPASREWAARAWAQLDPTARAWAARAWAARAWAGADDEEWAARAWAARAWATRTWSSDEWAARAWAARSWAGTDWSARSWAADRWSARSWAWIFADR</sequence>
<evidence type="ECO:0000256" key="3">
    <source>
        <dbReference type="ARBA" id="ARBA00022801"/>
    </source>
</evidence>
<keyword evidence="2 5" id="KW-0645">Protease</keyword>
<dbReference type="InterPro" id="IPR000209">
    <property type="entry name" value="Peptidase_S8/S53_dom"/>
</dbReference>
<comment type="similarity">
    <text evidence="1 5">Belongs to the peptidase S8 family.</text>
</comment>
<dbReference type="InterPro" id="IPR015500">
    <property type="entry name" value="Peptidase_S8_subtilisin-rel"/>
</dbReference>
<feature type="active site" description="Charge relay system" evidence="5">
    <location>
        <position position="340"/>
    </location>
</feature>
<organism evidence="8 9">
    <name type="scientific">Catenuloplanes indicus</name>
    <dbReference type="NCBI Taxonomy" id="137267"/>
    <lineage>
        <taxon>Bacteria</taxon>
        <taxon>Bacillati</taxon>
        <taxon>Actinomycetota</taxon>
        <taxon>Actinomycetes</taxon>
        <taxon>Micromonosporales</taxon>
        <taxon>Micromonosporaceae</taxon>
        <taxon>Catenuloplanes</taxon>
    </lineage>
</organism>
<dbReference type="PRINTS" id="PR00723">
    <property type="entry name" value="SUBTILISIN"/>
</dbReference>
<proteinExistence type="inferred from homology"/>
<keyword evidence="4 5" id="KW-0720">Serine protease</keyword>
<feature type="chain" id="PRO_5042268656" evidence="6">
    <location>
        <begin position="22"/>
        <end position="544"/>
    </location>
</feature>
<dbReference type="GO" id="GO:0004252">
    <property type="term" value="F:serine-type endopeptidase activity"/>
    <property type="evidence" value="ECO:0007669"/>
    <property type="project" value="UniProtKB-UniRule"/>
</dbReference>
<dbReference type="RefSeq" id="WP_307237274.1">
    <property type="nucleotide sequence ID" value="NZ_JAUSUZ010000001.1"/>
</dbReference>
<feature type="domain" description="Peptidase S8/S53" evidence="7">
    <location>
        <begin position="111"/>
        <end position="386"/>
    </location>
</feature>
<dbReference type="GO" id="GO:0006508">
    <property type="term" value="P:proteolysis"/>
    <property type="evidence" value="ECO:0007669"/>
    <property type="project" value="UniProtKB-KW"/>
</dbReference>
<dbReference type="InterPro" id="IPR036852">
    <property type="entry name" value="Peptidase_S8/S53_dom_sf"/>
</dbReference>
<name>A0AAE3VWQ5_9ACTN</name>
<gene>
    <name evidence="8" type="ORF">J2S42_001759</name>
</gene>
<evidence type="ECO:0000313" key="9">
    <source>
        <dbReference type="Proteomes" id="UP001240236"/>
    </source>
</evidence>
<protein>
    <submittedName>
        <fullName evidence="8">Serine protease AprX</fullName>
        <ecNumber evidence="8">3.4.21.-</ecNumber>
    </submittedName>
</protein>
<evidence type="ECO:0000256" key="1">
    <source>
        <dbReference type="ARBA" id="ARBA00011073"/>
    </source>
</evidence>